<dbReference type="SMART" id="SM00173">
    <property type="entry name" value="RAS"/>
    <property type="match status" value="1"/>
</dbReference>
<comment type="similarity">
    <text evidence="2">Belongs to the small GTPase superfamily. Ras family.</text>
</comment>
<name>A0A8J4PXB8_9MYCE</name>
<protein>
    <recommendedName>
        <fullName evidence="3">small monomeric GTPase</fullName>
        <ecNumber evidence="3">3.6.5.2</ecNumber>
    </recommendedName>
</protein>
<organism evidence="14 15">
    <name type="scientific">Polysphondylium violaceum</name>
    <dbReference type="NCBI Taxonomy" id="133409"/>
    <lineage>
        <taxon>Eukaryota</taxon>
        <taxon>Amoebozoa</taxon>
        <taxon>Evosea</taxon>
        <taxon>Eumycetozoa</taxon>
        <taxon>Dictyostelia</taxon>
        <taxon>Dictyosteliales</taxon>
        <taxon>Dictyosteliaceae</taxon>
        <taxon>Polysphondylium</taxon>
    </lineage>
</organism>
<keyword evidence="4" id="KW-1003">Cell membrane</keyword>
<dbReference type="EMBL" id="AJWJ01000146">
    <property type="protein sequence ID" value="KAF2074449.1"/>
    <property type="molecule type" value="Genomic_DNA"/>
</dbReference>
<keyword evidence="6" id="KW-0547">Nucleotide-binding</keyword>
<comment type="subcellular location">
    <subcellularLocation>
        <location evidence="1">Cell membrane</location>
        <topology evidence="1">Lipid-anchor</topology>
        <orientation evidence="1">Cytoplasmic side</orientation>
    </subcellularLocation>
</comment>
<dbReference type="PANTHER" id="PTHR24070">
    <property type="entry name" value="RAS, DI-RAS, AND RHEB FAMILY MEMBERS OF SMALL GTPASE SUPERFAMILY"/>
    <property type="match status" value="1"/>
</dbReference>
<dbReference type="GO" id="GO:0005525">
    <property type="term" value="F:GTP binding"/>
    <property type="evidence" value="ECO:0007669"/>
    <property type="project" value="UniProtKB-KW"/>
</dbReference>
<dbReference type="Pfam" id="PF00071">
    <property type="entry name" value="Ras"/>
    <property type="match status" value="1"/>
</dbReference>
<keyword evidence="10" id="KW-0449">Lipoprotein</keyword>
<dbReference type="PROSITE" id="PS51421">
    <property type="entry name" value="RAS"/>
    <property type="match status" value="1"/>
</dbReference>
<evidence type="ECO:0000256" key="4">
    <source>
        <dbReference type="ARBA" id="ARBA00022475"/>
    </source>
</evidence>
<evidence type="ECO:0000256" key="5">
    <source>
        <dbReference type="ARBA" id="ARBA00022481"/>
    </source>
</evidence>
<evidence type="ECO:0000256" key="6">
    <source>
        <dbReference type="ARBA" id="ARBA00022741"/>
    </source>
</evidence>
<evidence type="ECO:0000256" key="11">
    <source>
        <dbReference type="ARBA" id="ARBA00023289"/>
    </source>
</evidence>
<dbReference type="OrthoDB" id="5976022at2759"/>
<dbReference type="EC" id="3.6.5.2" evidence="3"/>
<dbReference type="NCBIfam" id="TIGR00231">
    <property type="entry name" value="small_GTP"/>
    <property type="match status" value="1"/>
</dbReference>
<evidence type="ECO:0000256" key="1">
    <source>
        <dbReference type="ARBA" id="ARBA00004342"/>
    </source>
</evidence>
<comment type="catalytic activity">
    <reaction evidence="13">
        <text>GTP + H2O = GDP + phosphate + H(+)</text>
        <dbReference type="Rhea" id="RHEA:19669"/>
        <dbReference type="ChEBI" id="CHEBI:15377"/>
        <dbReference type="ChEBI" id="CHEBI:15378"/>
        <dbReference type="ChEBI" id="CHEBI:37565"/>
        <dbReference type="ChEBI" id="CHEBI:43474"/>
        <dbReference type="ChEBI" id="CHEBI:58189"/>
        <dbReference type="EC" id="3.6.5.2"/>
    </reaction>
</comment>
<dbReference type="PROSITE" id="PS51420">
    <property type="entry name" value="RHO"/>
    <property type="match status" value="1"/>
</dbReference>
<dbReference type="SUPFAM" id="SSF52540">
    <property type="entry name" value="P-loop containing nucleoside triphosphate hydrolases"/>
    <property type="match status" value="1"/>
</dbReference>
<evidence type="ECO:0000256" key="9">
    <source>
        <dbReference type="ARBA" id="ARBA00023136"/>
    </source>
</evidence>
<proteinExistence type="inferred from homology"/>
<sequence length="214" mass="24452">MSGNNRLNNNIHKICILGDGGCGKTSLIVQYTSNHFVEYYDPTIEDSYRKQLVVDEQACLLDILDTAGQEELSCMMSQWIRSCSGFVVVYSITSRSSFDQVNIFRDQISRVLDRENIPMILVGNKCDQEELRQVTTQEGQDLANCLGMLHIETSAKTRLNIEDVFYNLVRKMRESEKSFSDKSGDKDKKPTFKSMVHKMNKIKKSSLQNVCKIN</sequence>
<accession>A0A8J4PXB8</accession>
<dbReference type="PROSITE" id="PS51419">
    <property type="entry name" value="RAB"/>
    <property type="match status" value="1"/>
</dbReference>
<dbReference type="InterPro" id="IPR027417">
    <property type="entry name" value="P-loop_NTPase"/>
</dbReference>
<reference evidence="14" key="1">
    <citation type="submission" date="2020-01" db="EMBL/GenBank/DDBJ databases">
        <title>Development of genomics and gene disruption for Polysphondylium violaceum indicates a role for the polyketide synthase stlB in stalk morphogenesis.</title>
        <authorList>
            <person name="Narita B."/>
            <person name="Kawabe Y."/>
            <person name="Kin K."/>
            <person name="Saito T."/>
            <person name="Gibbs R."/>
            <person name="Kuspa A."/>
            <person name="Muzny D."/>
            <person name="Queller D."/>
            <person name="Richards S."/>
            <person name="Strassman J."/>
            <person name="Sucgang R."/>
            <person name="Worley K."/>
            <person name="Schaap P."/>
        </authorList>
    </citation>
    <scope>NUCLEOTIDE SEQUENCE</scope>
    <source>
        <strain evidence="14">QSvi11</strain>
    </source>
</reference>
<keyword evidence="15" id="KW-1185">Reference proteome</keyword>
<keyword evidence="7" id="KW-0378">Hydrolase</keyword>
<evidence type="ECO:0000313" key="14">
    <source>
        <dbReference type="EMBL" id="KAF2074449.1"/>
    </source>
</evidence>
<dbReference type="SMART" id="SM00176">
    <property type="entry name" value="RAN"/>
    <property type="match status" value="1"/>
</dbReference>
<comment type="caution">
    <text evidence="14">The sequence shown here is derived from an EMBL/GenBank/DDBJ whole genome shotgun (WGS) entry which is preliminary data.</text>
</comment>
<keyword evidence="11" id="KW-0636">Prenylation</keyword>
<dbReference type="GO" id="GO:0005886">
    <property type="term" value="C:plasma membrane"/>
    <property type="evidence" value="ECO:0007669"/>
    <property type="project" value="UniProtKB-SubCell"/>
</dbReference>
<dbReference type="InterPro" id="IPR020849">
    <property type="entry name" value="Small_GTPase_Ras-type"/>
</dbReference>
<evidence type="ECO:0000256" key="10">
    <source>
        <dbReference type="ARBA" id="ARBA00023288"/>
    </source>
</evidence>
<keyword evidence="9" id="KW-0472">Membrane</keyword>
<dbReference type="GO" id="GO:0003925">
    <property type="term" value="F:G protein activity"/>
    <property type="evidence" value="ECO:0007669"/>
    <property type="project" value="UniProtKB-EC"/>
</dbReference>
<dbReference type="PRINTS" id="PR00449">
    <property type="entry name" value="RASTRNSFRMNG"/>
</dbReference>
<evidence type="ECO:0000256" key="12">
    <source>
        <dbReference type="ARBA" id="ARBA00037188"/>
    </source>
</evidence>
<dbReference type="FunFam" id="3.40.50.300:FF:000080">
    <property type="entry name" value="Ras-like GTPase Ras1"/>
    <property type="match status" value="1"/>
</dbReference>
<keyword evidence="8" id="KW-0342">GTP-binding</keyword>
<dbReference type="InterPro" id="IPR001806">
    <property type="entry name" value="Small_GTPase"/>
</dbReference>
<dbReference type="InterPro" id="IPR005225">
    <property type="entry name" value="Small_GTP-bd"/>
</dbReference>
<dbReference type="Gene3D" id="3.40.50.300">
    <property type="entry name" value="P-loop containing nucleotide triphosphate hydrolases"/>
    <property type="match status" value="1"/>
</dbReference>
<dbReference type="AlphaFoldDB" id="A0A8J4PXB8"/>
<dbReference type="Proteomes" id="UP000695562">
    <property type="component" value="Unassembled WGS sequence"/>
</dbReference>
<evidence type="ECO:0000313" key="15">
    <source>
        <dbReference type="Proteomes" id="UP000695562"/>
    </source>
</evidence>
<dbReference type="SMART" id="SM00174">
    <property type="entry name" value="RHO"/>
    <property type="match status" value="1"/>
</dbReference>
<dbReference type="SMART" id="SM00175">
    <property type="entry name" value="RAB"/>
    <property type="match status" value="1"/>
</dbReference>
<evidence type="ECO:0000256" key="13">
    <source>
        <dbReference type="ARBA" id="ARBA00048098"/>
    </source>
</evidence>
<evidence type="ECO:0000256" key="3">
    <source>
        <dbReference type="ARBA" id="ARBA00011984"/>
    </source>
</evidence>
<evidence type="ECO:0000256" key="2">
    <source>
        <dbReference type="ARBA" id="ARBA00008344"/>
    </source>
</evidence>
<gene>
    <name evidence="14" type="ORF">CYY_004231</name>
</gene>
<comment type="function">
    <text evidence="12">Ras proteins bind GDP/GTP and possess intrinsic GTPase activity.</text>
</comment>
<dbReference type="CDD" id="cd00876">
    <property type="entry name" value="Ras"/>
    <property type="match status" value="1"/>
</dbReference>
<dbReference type="GO" id="GO:0007165">
    <property type="term" value="P:signal transduction"/>
    <property type="evidence" value="ECO:0007669"/>
    <property type="project" value="InterPro"/>
</dbReference>
<keyword evidence="5" id="KW-0488">Methylation</keyword>
<evidence type="ECO:0000256" key="8">
    <source>
        <dbReference type="ARBA" id="ARBA00023134"/>
    </source>
</evidence>
<evidence type="ECO:0000256" key="7">
    <source>
        <dbReference type="ARBA" id="ARBA00022801"/>
    </source>
</evidence>